<dbReference type="EMBL" id="CGIG01000001">
    <property type="protein sequence ID" value="CPR16737.1"/>
    <property type="molecule type" value="Genomic_DNA"/>
</dbReference>
<protein>
    <submittedName>
        <fullName evidence="2">ParE toxin protein</fullName>
    </submittedName>
</protein>
<evidence type="ECO:0000313" key="2">
    <source>
        <dbReference type="EMBL" id="CPR16737.1"/>
    </source>
</evidence>
<dbReference type="InterPro" id="IPR007712">
    <property type="entry name" value="RelE/ParE_toxin"/>
</dbReference>
<evidence type="ECO:0000313" key="3">
    <source>
        <dbReference type="Proteomes" id="UP000044377"/>
    </source>
</evidence>
<organism evidence="2 3">
    <name type="scientific">Brenneria goodwinii</name>
    <dbReference type="NCBI Taxonomy" id="1109412"/>
    <lineage>
        <taxon>Bacteria</taxon>
        <taxon>Pseudomonadati</taxon>
        <taxon>Pseudomonadota</taxon>
        <taxon>Gammaproteobacteria</taxon>
        <taxon>Enterobacterales</taxon>
        <taxon>Pectobacteriaceae</taxon>
        <taxon>Brenneria</taxon>
    </lineage>
</organism>
<dbReference type="RefSeq" id="WP_048637356.1">
    <property type="nucleotide sequence ID" value="NZ_CGIG01000001.1"/>
</dbReference>
<name>A0A0G4JV42_9GAMM</name>
<dbReference type="STRING" id="1109412.BN1221_02247c"/>
<dbReference type="Gene3D" id="3.30.2310.20">
    <property type="entry name" value="RelE-like"/>
    <property type="match status" value="1"/>
</dbReference>
<keyword evidence="1" id="KW-1277">Toxin-antitoxin system</keyword>
<dbReference type="OrthoDB" id="516834at2"/>
<keyword evidence="3" id="KW-1185">Reference proteome</keyword>
<proteinExistence type="predicted"/>
<reference evidence="3" key="1">
    <citation type="submission" date="2015-01" db="EMBL/GenBank/DDBJ databases">
        <authorList>
            <person name="Paterson Steve"/>
        </authorList>
    </citation>
    <scope>NUCLEOTIDE SEQUENCE [LARGE SCALE GENOMIC DNA]</scope>
    <source>
        <strain evidence="3">OBR1</strain>
    </source>
</reference>
<dbReference type="Pfam" id="PF05016">
    <property type="entry name" value="ParE_toxin"/>
    <property type="match status" value="1"/>
</dbReference>
<dbReference type="InterPro" id="IPR035093">
    <property type="entry name" value="RelE/ParE_toxin_dom_sf"/>
</dbReference>
<evidence type="ECO:0000256" key="1">
    <source>
        <dbReference type="ARBA" id="ARBA00022649"/>
    </source>
</evidence>
<dbReference type="Proteomes" id="UP000044377">
    <property type="component" value="Unassembled WGS sequence"/>
</dbReference>
<gene>
    <name evidence="2" type="ORF">BN1221_02247c</name>
</gene>
<accession>A0A0G4JV42</accession>
<sequence>MANVRIQEAASYRLDEIYRYTRERWGTEQADRYITGMFQAFSKIETHEVVSRPVPAEFGVEGFFFRYERHVVYWRRLSNGDIGIVTVLHDRMHQIDRFREDFGI</sequence>
<dbReference type="AlphaFoldDB" id="A0A0G4JV42"/>